<organism evidence="11 12">
    <name type="scientific">Coregonus suidteri</name>
    <dbReference type="NCBI Taxonomy" id="861788"/>
    <lineage>
        <taxon>Eukaryota</taxon>
        <taxon>Metazoa</taxon>
        <taxon>Chordata</taxon>
        <taxon>Craniata</taxon>
        <taxon>Vertebrata</taxon>
        <taxon>Euteleostomi</taxon>
        <taxon>Actinopterygii</taxon>
        <taxon>Neopterygii</taxon>
        <taxon>Teleostei</taxon>
        <taxon>Protacanthopterygii</taxon>
        <taxon>Salmoniformes</taxon>
        <taxon>Salmonidae</taxon>
        <taxon>Coregoninae</taxon>
        <taxon>Coregonus</taxon>
    </lineage>
</organism>
<accession>A0AAN8M2Y9</accession>
<evidence type="ECO:0000256" key="8">
    <source>
        <dbReference type="SAM" id="Phobius"/>
    </source>
</evidence>
<keyword evidence="5 8" id="KW-1133">Transmembrane helix</keyword>
<feature type="region of interest" description="Disordered" evidence="7">
    <location>
        <begin position="633"/>
        <end position="679"/>
    </location>
</feature>
<keyword evidence="12" id="KW-1185">Reference proteome</keyword>
<feature type="transmembrane region" description="Helical" evidence="8">
    <location>
        <begin position="303"/>
        <end position="324"/>
    </location>
</feature>
<feature type="compositionally biased region" description="Polar residues" evidence="7">
    <location>
        <begin position="645"/>
        <end position="665"/>
    </location>
</feature>
<keyword evidence="4 9" id="KW-0732">Signal</keyword>
<keyword evidence="6 8" id="KW-0472">Membrane</keyword>
<feature type="region of interest" description="Disordered" evidence="7">
    <location>
        <begin position="79"/>
        <end position="140"/>
    </location>
</feature>
<keyword evidence="3 8" id="KW-0812">Transmembrane</keyword>
<evidence type="ECO:0000313" key="12">
    <source>
        <dbReference type="Proteomes" id="UP001356427"/>
    </source>
</evidence>
<feature type="chain" id="PRO_5042981961" description="Proline-rich transmembrane protein 3/4 domain-containing protein" evidence="9">
    <location>
        <begin position="22"/>
        <end position="811"/>
    </location>
</feature>
<gene>
    <name evidence="11" type="ORF">J4Q44_G00092540</name>
</gene>
<feature type="signal peptide" evidence="9">
    <location>
        <begin position="1"/>
        <end position="21"/>
    </location>
</feature>
<feature type="domain" description="Proline-rich transmembrane protein 3/4" evidence="10">
    <location>
        <begin position="256"/>
        <end position="361"/>
    </location>
</feature>
<reference evidence="11 12" key="1">
    <citation type="submission" date="2021-04" db="EMBL/GenBank/DDBJ databases">
        <authorList>
            <person name="De Guttry C."/>
            <person name="Zahm M."/>
            <person name="Klopp C."/>
            <person name="Cabau C."/>
            <person name="Louis A."/>
            <person name="Berthelot C."/>
            <person name="Parey E."/>
            <person name="Roest Crollius H."/>
            <person name="Montfort J."/>
            <person name="Robinson-Rechavi M."/>
            <person name="Bucao C."/>
            <person name="Bouchez O."/>
            <person name="Gislard M."/>
            <person name="Lluch J."/>
            <person name="Milhes M."/>
            <person name="Lampietro C."/>
            <person name="Lopez Roques C."/>
            <person name="Donnadieu C."/>
            <person name="Braasch I."/>
            <person name="Desvignes T."/>
            <person name="Postlethwait J."/>
            <person name="Bobe J."/>
            <person name="Wedekind C."/>
            <person name="Guiguen Y."/>
        </authorList>
    </citation>
    <scope>NUCLEOTIDE SEQUENCE [LARGE SCALE GENOMIC DNA]</scope>
    <source>
        <strain evidence="11">Cs_M1</strain>
        <tissue evidence="11">Blood</tissue>
    </source>
</reference>
<feature type="region of interest" description="Disordered" evidence="7">
    <location>
        <begin position="177"/>
        <end position="197"/>
    </location>
</feature>
<comment type="caution">
    <text evidence="11">The sequence shown here is derived from an EMBL/GenBank/DDBJ whole genome shotgun (WGS) entry which is preliminary data.</text>
</comment>
<feature type="compositionally biased region" description="Polar residues" evidence="7">
    <location>
        <begin position="732"/>
        <end position="741"/>
    </location>
</feature>
<dbReference type="EMBL" id="JAGTTL010000007">
    <property type="protein sequence ID" value="KAK6320147.1"/>
    <property type="molecule type" value="Genomic_DNA"/>
</dbReference>
<feature type="compositionally biased region" description="Basic and acidic residues" evidence="7">
    <location>
        <begin position="764"/>
        <end position="775"/>
    </location>
</feature>
<dbReference type="Pfam" id="PF25987">
    <property type="entry name" value="PRRT3"/>
    <property type="match status" value="1"/>
</dbReference>
<feature type="compositionally biased region" description="Polar residues" evidence="7">
    <location>
        <begin position="99"/>
        <end position="131"/>
    </location>
</feature>
<dbReference type="PANTHER" id="PTHR35578:SF6">
    <property type="entry name" value="PROLINE-RICH TRANSMEMBRANE PROTEIN 4"/>
    <property type="match status" value="1"/>
</dbReference>
<evidence type="ECO:0000256" key="1">
    <source>
        <dbReference type="ARBA" id="ARBA00004141"/>
    </source>
</evidence>
<feature type="transmembrane region" description="Helical" evidence="8">
    <location>
        <begin position="344"/>
        <end position="375"/>
    </location>
</feature>
<comment type="subcellular location">
    <subcellularLocation>
        <location evidence="1">Membrane</location>
        <topology evidence="1">Multi-pass membrane protein</topology>
    </subcellularLocation>
</comment>
<evidence type="ECO:0000256" key="4">
    <source>
        <dbReference type="ARBA" id="ARBA00022729"/>
    </source>
</evidence>
<evidence type="ECO:0000256" key="2">
    <source>
        <dbReference type="ARBA" id="ARBA00022553"/>
    </source>
</evidence>
<dbReference type="AlphaFoldDB" id="A0AAN8M2Y9"/>
<dbReference type="InterPro" id="IPR052836">
    <property type="entry name" value="PRRT_domain-containing"/>
</dbReference>
<feature type="compositionally biased region" description="Polar residues" evidence="7">
    <location>
        <begin position="177"/>
        <end position="189"/>
    </location>
</feature>
<proteinExistence type="predicted"/>
<evidence type="ECO:0000256" key="9">
    <source>
        <dbReference type="SAM" id="SignalP"/>
    </source>
</evidence>
<dbReference type="PANTHER" id="PTHR35578">
    <property type="entry name" value="PROLINE-RICH TRANSMEMBRANE PROTEIN 4-RELATED"/>
    <property type="match status" value="1"/>
</dbReference>
<protein>
    <recommendedName>
        <fullName evidence="10">Proline-rich transmembrane protein 3/4 domain-containing protein</fullName>
    </recommendedName>
</protein>
<evidence type="ECO:0000256" key="5">
    <source>
        <dbReference type="ARBA" id="ARBA00022989"/>
    </source>
</evidence>
<feature type="transmembrane region" description="Helical" evidence="8">
    <location>
        <begin position="272"/>
        <end position="291"/>
    </location>
</feature>
<evidence type="ECO:0000256" key="6">
    <source>
        <dbReference type="ARBA" id="ARBA00023136"/>
    </source>
</evidence>
<evidence type="ECO:0000313" key="11">
    <source>
        <dbReference type="EMBL" id="KAK6320147.1"/>
    </source>
</evidence>
<name>A0AAN8M2Y9_9TELE</name>
<dbReference type="InterPro" id="IPR059081">
    <property type="entry name" value="PRRT3-4"/>
</dbReference>
<evidence type="ECO:0000256" key="3">
    <source>
        <dbReference type="ARBA" id="ARBA00022692"/>
    </source>
</evidence>
<keyword evidence="2" id="KW-0597">Phosphoprotein</keyword>
<evidence type="ECO:0000259" key="10">
    <source>
        <dbReference type="Pfam" id="PF25987"/>
    </source>
</evidence>
<dbReference type="Proteomes" id="UP001356427">
    <property type="component" value="Unassembled WGS sequence"/>
</dbReference>
<feature type="compositionally biased region" description="Basic and acidic residues" evidence="7">
    <location>
        <begin position="87"/>
        <end position="97"/>
    </location>
</feature>
<sequence>MAAVMWTSLLLSLAPLLHLQAFTLAPEGATKAPPHPHTDTQIDDPVLASHSTIWPSWAPVGPTAGARLADSLDWFPGLRDSTLAPEETEKQDDKDEFQGTISDYTDTQGFNPLTRPTSPASVTAQLGSTTDSDQHQPRAQATDRGLLALDFPATQQRDILEGDTVVEEIGDELQDFTENLTGDTGTDTSVFPEEGWPKSATNETALLDRCLDTTATSCNTTDQSWSPFYPGDIISNQSQHPFLSLTPPLFVPLYSDWNSALATWGFAWEAHIYGLGSVFAAFGLISVLCLLGLPLRCPPGSPYFTLLHLFLLATGGTRAFSLLYDAYSHQDRLPALGSLPLSELPFPCLTSAFSGVFILLCLLLPCSFLLFYCLVRQDAKHIQRLSDGEGEVTGSSVLLGRPSRCPFAETEEWSRAAGAGVGGALCLLGCGGLQLYGMLHALGLGGVSAGAGFQPWPWWAYQLGCRLCEVGVCLSLSIIGTQPLLFCCSNSNSSSRTKPNTNTRPGSWERLTCASPAGGPSHPLPLSPILHPHYPWSLGQKEKQMVCDVITRPKPPDTPTSLILQAHQGGLKLGLSPRAPPRVVYVWTLTPQWTCAPPSPIDLSRSIDQALYSETLFPHSLFSPPRLLHVSSSLSLNSPGSHHSQSASRPGNSSADSPLYRSSSCGDVDMSPTRPPQPRCILPGHGDPCSPPECWWRGSNSSYLCHESLSGSSQGLFSSSGAGGAWSHPHTTRGQPSQSSLHRTLPHLSYHRRYRTLSSASQDSRGEGRLEGREDLSESRLLERDMAVQAEFVNVCRQIDALSVCSDTIDL</sequence>
<feature type="region of interest" description="Disordered" evidence="7">
    <location>
        <begin position="756"/>
        <end position="775"/>
    </location>
</feature>
<feature type="compositionally biased region" description="Low complexity" evidence="7">
    <location>
        <begin position="633"/>
        <end position="644"/>
    </location>
</feature>
<feature type="region of interest" description="Disordered" evidence="7">
    <location>
        <begin position="716"/>
        <end position="741"/>
    </location>
</feature>
<evidence type="ECO:0000256" key="7">
    <source>
        <dbReference type="SAM" id="MobiDB-lite"/>
    </source>
</evidence>